<gene>
    <name evidence="1" type="ORF">V3C41_19680</name>
</gene>
<comment type="caution">
    <text evidence="1">The sequence shown here is derived from an EMBL/GenBank/DDBJ whole genome shotgun (WGS) entry which is preliminary data.</text>
</comment>
<organism evidence="1 2">
    <name type="scientific">Paenarthrobacter nicotinovorans</name>
    <name type="common">Arthrobacter nicotinovorans</name>
    <dbReference type="NCBI Taxonomy" id="29320"/>
    <lineage>
        <taxon>Bacteria</taxon>
        <taxon>Bacillati</taxon>
        <taxon>Actinomycetota</taxon>
        <taxon>Actinomycetes</taxon>
        <taxon>Micrococcales</taxon>
        <taxon>Micrococcaceae</taxon>
        <taxon>Paenarthrobacter</taxon>
    </lineage>
</organism>
<reference evidence="1 2" key="1">
    <citation type="journal article" date="2024" name="Appl. Microbiol. Biotechnol.">
        <title>Biosynthetic gene clusters with biotechnological applications in novel Antarctic isolates from Actinomycetota.</title>
        <authorList>
            <person name="Bruna P."/>
            <person name="Nunez-Montero K."/>
            <person name="Contreras M.J."/>
            <person name="Leal K."/>
            <person name="Garcia M."/>
            <person name="Abanto M."/>
            <person name="Barrientos L."/>
        </authorList>
    </citation>
    <scope>NUCLEOTIDE SEQUENCE [LARGE SCALE GENOMIC DNA]</scope>
    <source>
        <strain evidence="1 2">Se16.17</strain>
    </source>
</reference>
<evidence type="ECO:0000313" key="1">
    <source>
        <dbReference type="EMBL" id="MEO3943298.1"/>
    </source>
</evidence>
<dbReference type="EMBL" id="JBBMFV010000004">
    <property type="protein sequence ID" value="MEO3943298.1"/>
    <property type="molecule type" value="Genomic_DNA"/>
</dbReference>
<sequence length="62" mass="6494">MTITGISLGRLLGLHFVSPSTPRSPSPKFPGSRTSGSIVAYPWAGWDVEDPDEGTPQVPVGS</sequence>
<evidence type="ECO:0000313" key="2">
    <source>
        <dbReference type="Proteomes" id="UP001448614"/>
    </source>
</evidence>
<dbReference type="Proteomes" id="UP001448614">
    <property type="component" value="Unassembled WGS sequence"/>
</dbReference>
<proteinExistence type="predicted"/>
<dbReference type="RefSeq" id="WP_091551589.1">
    <property type="nucleotide sequence ID" value="NZ_JAVDRC010000001.1"/>
</dbReference>
<accession>A0ABV0GXD0</accession>
<keyword evidence="2" id="KW-1185">Reference proteome</keyword>
<name>A0ABV0GXD0_PAENI</name>
<protein>
    <submittedName>
        <fullName evidence="1">Uncharacterized protein</fullName>
    </submittedName>
</protein>